<proteinExistence type="predicted"/>
<organism evidence="2 3">
    <name type="scientific">Ammonicoccus fulvus</name>
    <dbReference type="NCBI Taxonomy" id="3138240"/>
    <lineage>
        <taxon>Bacteria</taxon>
        <taxon>Bacillati</taxon>
        <taxon>Actinomycetota</taxon>
        <taxon>Actinomycetes</taxon>
        <taxon>Propionibacteriales</taxon>
        <taxon>Propionibacteriaceae</taxon>
        <taxon>Ammonicoccus</taxon>
    </lineage>
</organism>
<dbReference type="CDD" id="cd00093">
    <property type="entry name" value="HTH_XRE"/>
    <property type="match status" value="1"/>
</dbReference>
<dbReference type="InterPro" id="IPR001387">
    <property type="entry name" value="Cro/C1-type_HTH"/>
</dbReference>
<accession>A0ABZ3FNQ7</accession>
<dbReference type="PROSITE" id="PS50943">
    <property type="entry name" value="HTH_CROC1"/>
    <property type="match status" value="1"/>
</dbReference>
<evidence type="ECO:0000259" key="1">
    <source>
        <dbReference type="PROSITE" id="PS50943"/>
    </source>
</evidence>
<reference evidence="2 3" key="1">
    <citation type="submission" date="2024-04" db="EMBL/GenBank/DDBJ databases">
        <title>Isolation of an actinomycete strain from pig manure.</title>
        <authorList>
            <person name="Gong T."/>
            <person name="Yu Z."/>
            <person name="An M."/>
            <person name="Wei C."/>
            <person name="Yang W."/>
            <person name="Liu L."/>
        </authorList>
    </citation>
    <scope>NUCLEOTIDE SEQUENCE [LARGE SCALE GENOMIC DNA]</scope>
    <source>
        <strain evidence="2 3">ZF39</strain>
    </source>
</reference>
<dbReference type="SUPFAM" id="SSF47413">
    <property type="entry name" value="lambda repressor-like DNA-binding domains"/>
    <property type="match status" value="1"/>
</dbReference>
<gene>
    <name evidence="2" type="ORF">AADG42_05645</name>
</gene>
<name>A0ABZ3FNQ7_9ACTN</name>
<feature type="domain" description="HTH cro/C1-type" evidence="1">
    <location>
        <begin position="15"/>
        <end position="78"/>
    </location>
</feature>
<dbReference type="SMART" id="SM00530">
    <property type="entry name" value="HTH_XRE"/>
    <property type="match status" value="1"/>
</dbReference>
<evidence type="ECO:0000313" key="2">
    <source>
        <dbReference type="EMBL" id="XAN06815.1"/>
    </source>
</evidence>
<dbReference type="Proteomes" id="UP001442841">
    <property type="component" value="Chromosome"/>
</dbReference>
<dbReference type="Pfam" id="PF01381">
    <property type="entry name" value="HTH_3"/>
    <property type="match status" value="1"/>
</dbReference>
<dbReference type="InterPro" id="IPR010982">
    <property type="entry name" value="Lambda_DNA-bd_dom_sf"/>
</dbReference>
<dbReference type="EMBL" id="CP154795">
    <property type="protein sequence ID" value="XAN06815.1"/>
    <property type="molecule type" value="Genomic_DNA"/>
</dbReference>
<dbReference type="RefSeq" id="WP_425308248.1">
    <property type="nucleotide sequence ID" value="NZ_CP154795.1"/>
</dbReference>
<protein>
    <submittedName>
        <fullName evidence="2">Helix-turn-helix transcriptional regulator</fullName>
    </submittedName>
</protein>
<dbReference type="Gene3D" id="1.10.260.40">
    <property type="entry name" value="lambda repressor-like DNA-binding domains"/>
    <property type="match status" value="1"/>
</dbReference>
<evidence type="ECO:0000313" key="3">
    <source>
        <dbReference type="Proteomes" id="UP001442841"/>
    </source>
</evidence>
<keyword evidence="3" id="KW-1185">Reference proteome</keyword>
<sequence length="174" mass="18920">MGNIESAEDRFGRNVRRIREELGMTQKDLAEAIGRNGVTLHPSAIAKIELRDVDNPRAIRLTEAEAIARCLNRTVADLMDRDAPLLAAAAADAGHAADMAERSADALESAMSNLDTARVALDFQMNINGSEADAHQQRVLSALDRLQAAHARQRASLRKAMRLGWGPAKDKGEK</sequence>